<reference evidence="2" key="1">
    <citation type="submission" date="2017-04" db="EMBL/GenBank/DDBJ databases">
        <authorList>
            <person name="Varghese N."/>
            <person name="Submissions S."/>
        </authorList>
    </citation>
    <scope>NUCLEOTIDE SEQUENCE [LARGE SCALE GENOMIC DNA]</scope>
    <source>
        <strain evidence="2">RKEM611</strain>
    </source>
</reference>
<name>A0A1Y6BMG1_9BACT</name>
<evidence type="ECO:0000313" key="1">
    <source>
        <dbReference type="EMBL" id="SMF11350.1"/>
    </source>
</evidence>
<evidence type="ECO:0000313" key="2">
    <source>
        <dbReference type="Proteomes" id="UP000192907"/>
    </source>
</evidence>
<dbReference type="PROSITE" id="PS51318">
    <property type="entry name" value="TAT"/>
    <property type="match status" value="1"/>
</dbReference>
<dbReference type="SUPFAM" id="SSF63829">
    <property type="entry name" value="Calcium-dependent phosphotriesterase"/>
    <property type="match status" value="1"/>
</dbReference>
<dbReference type="PANTHER" id="PTHR35399:SF4">
    <property type="entry name" value="MEMBRANE PROTEIN"/>
    <property type="match status" value="1"/>
</dbReference>
<protein>
    <recommendedName>
        <fullName evidence="3">DUF839 domain-containing protein</fullName>
    </recommendedName>
</protein>
<dbReference type="RefSeq" id="WP_132317537.1">
    <property type="nucleotide sequence ID" value="NZ_FWZT01000005.1"/>
</dbReference>
<proteinExistence type="predicted"/>
<dbReference type="PANTHER" id="PTHR35399">
    <property type="entry name" value="SLR8030 PROTEIN"/>
    <property type="match status" value="1"/>
</dbReference>
<dbReference type="OrthoDB" id="9801383at2"/>
<dbReference type="AlphaFoldDB" id="A0A1Y6BMG1"/>
<dbReference type="Proteomes" id="UP000192907">
    <property type="component" value="Unassembled WGS sequence"/>
</dbReference>
<keyword evidence="2" id="KW-1185">Reference proteome</keyword>
<dbReference type="Pfam" id="PF05787">
    <property type="entry name" value="PhoX"/>
    <property type="match status" value="1"/>
</dbReference>
<dbReference type="EMBL" id="FWZT01000005">
    <property type="protein sequence ID" value="SMF11350.1"/>
    <property type="molecule type" value="Genomic_DNA"/>
</dbReference>
<dbReference type="InterPro" id="IPR008557">
    <property type="entry name" value="PhoX"/>
</dbReference>
<dbReference type="InterPro" id="IPR006311">
    <property type="entry name" value="TAT_signal"/>
</dbReference>
<accession>A0A1Y6BMG1</accession>
<organism evidence="1 2">
    <name type="scientific">Pseudobacteriovorax antillogorgiicola</name>
    <dbReference type="NCBI Taxonomy" id="1513793"/>
    <lineage>
        <taxon>Bacteria</taxon>
        <taxon>Pseudomonadati</taxon>
        <taxon>Bdellovibrionota</taxon>
        <taxon>Oligoflexia</taxon>
        <taxon>Oligoflexales</taxon>
        <taxon>Pseudobacteriovoracaceae</taxon>
        <taxon>Pseudobacteriovorax</taxon>
    </lineage>
</organism>
<gene>
    <name evidence="1" type="ORF">SAMN06296036_10578</name>
</gene>
<evidence type="ECO:0008006" key="3">
    <source>
        <dbReference type="Google" id="ProtNLM"/>
    </source>
</evidence>
<sequence>MSISRRTLFATGAATVGTMSGLGSMVAAAAPKKGKAGKACRPIRGYGRLLKDPMGLLDLPKGFQYRILSKEKDALTEGAIVPSSHDGMAAFSAGPGKTYLVRNHELEPEDIVEESLTPVEHIAGTVYDPEAKAGGTTTLLVDQDRRLIKDFISLSGTLNNCAGGKTPWYTWLSCEEDSSTLGKPHGYVFEVDPRGIGNPEPIIAMGRFDHEAVCFDRDGLAYLTEDADSPFGCFYRFTPTELFGGIGSLHKGGSLAAMAVAGLGKTDLSIIQTQGICLPVTWIPVPNVNPTDKEIPVREQMFGLGATPIPKAEGTWLGNDGNIWFVSSRGDGPEAEDAEDISAALHSGQIWKYNPYQQTIELIALIPKGSPYDEPDNITAGPHGFAVACTDGDDDQWLIGVTDEGKVFPFGFNALNDEEFAGATFAPDGQTLFVNLQGPPGITFAIWGPWQR</sequence>
<dbReference type="STRING" id="1513793.SAMN06296036_10578"/>